<dbReference type="EMBL" id="VHJA01000052">
    <property type="protein sequence ID" value="TPV42971.1"/>
    <property type="molecule type" value="Genomic_DNA"/>
</dbReference>
<gene>
    <name evidence="1" type="ORF">FJW01_09120</name>
</gene>
<dbReference type="AlphaFoldDB" id="A0A506Q9X2"/>
<evidence type="ECO:0000313" key="2">
    <source>
        <dbReference type="Proteomes" id="UP000317747"/>
    </source>
</evidence>
<evidence type="ECO:0000313" key="1">
    <source>
        <dbReference type="EMBL" id="TPV42971.1"/>
    </source>
</evidence>
<dbReference type="RefSeq" id="WP_128084100.1">
    <property type="nucleotide sequence ID" value="NZ_CP071405.1"/>
</dbReference>
<reference evidence="1 2" key="1">
    <citation type="submission" date="2019-06" db="EMBL/GenBank/DDBJ databases">
        <title>Taxogenomics and systematics of the genus Pantoea.</title>
        <authorList>
            <person name="Tambong J.T."/>
        </authorList>
    </citation>
    <scope>NUCLEOTIDE SEQUENCE [LARGE SCALE GENOMIC DNA]</scope>
    <source>
        <strain evidence="1 2">LMG 24200</strain>
    </source>
</reference>
<accession>A0A506Q9X2</accession>
<protein>
    <submittedName>
        <fullName evidence="1">Uncharacterized protein</fullName>
    </submittedName>
</protein>
<proteinExistence type="predicted"/>
<name>A0A506Q9X2_9GAMM</name>
<organism evidence="1 2">
    <name type="scientific">Pantoea deleyi</name>
    <dbReference type="NCBI Taxonomy" id="470932"/>
    <lineage>
        <taxon>Bacteria</taxon>
        <taxon>Pseudomonadati</taxon>
        <taxon>Pseudomonadota</taxon>
        <taxon>Gammaproteobacteria</taxon>
        <taxon>Enterobacterales</taxon>
        <taxon>Erwiniaceae</taxon>
        <taxon>Pantoea</taxon>
    </lineage>
</organism>
<comment type="caution">
    <text evidence="1">The sequence shown here is derived from an EMBL/GenBank/DDBJ whole genome shotgun (WGS) entry which is preliminary data.</text>
</comment>
<dbReference type="Proteomes" id="UP000317747">
    <property type="component" value="Unassembled WGS sequence"/>
</dbReference>
<keyword evidence="2" id="KW-1185">Reference proteome</keyword>
<sequence length="62" mass="6855">MASENKYSQWHGESILLGIDAETDAREHELNAVFVRPMQAASKVVAAKMALFSSMGKKGPYR</sequence>